<accession>A0A1Q9EU39</accession>
<comment type="caution">
    <text evidence="2">The sequence shown here is derived from an EMBL/GenBank/DDBJ whole genome shotgun (WGS) entry which is preliminary data.</text>
</comment>
<dbReference type="InterPro" id="IPR032675">
    <property type="entry name" value="LRR_dom_sf"/>
</dbReference>
<sequence length="700" mass="77314">MFNSGSQELADSSTALGLFAPKIATVDGKISYGELTRVPQPRLERGAGMVVGLQSGSLTGSRLFGDFAAECGHKRHDFSQPQVLSADQLFQSGAKGGPGSPQDIRLKRITRNQDLLDAPSGCIRDVRGRLEQVVGDKARHAFLETSFAPPRSKMRKSRLSRLTKEVAWAQSYKRHFDPELVGSLNLIGAGTDALQAIQRAAALKDEAVRAAEEEDRKNFSRIGGAKTRMFATTATDLVSMPGYRPPTPPREPEAIVKEAMTLLHKWKLHQELAYAFCRFEIIARWYTFTSSDGLMVRVELRGQGVCDADLPSLFRHVGFRLQAAGRSYTLDLSENPGITDYGVTSSLVPFLRQWPQCSSLKLAGTAIGDMSLQALADWMSNSFVSEVDLSQVGGSITSKVAVDTLQRVISRRRALQKDSCDADAKLWLSLELNSIEGVETALTHVNVWDRSCAGWKRRSTCKANKIPVIELSLYPSIPEPHPSNRGKEILSILRGSASTRSVVEPLALSVDEFQLYCMEAREAAEAGADRKNHETFGKDSVVDGWSFERNIEANQLLKNTVRVPSRTVATVLKNPKGHESREKDKAEKKEKKEKKDRKDKHEKRTDSPQNAAKSAVDGAVRSILKSTSVLHASDFRGNVREWLVAIHRTGGNKGVAEAAELINATVAGKRREDVTKWTGYLSKLLERFHTQVRPTVVQLQ</sequence>
<dbReference type="AlphaFoldDB" id="A0A1Q9EU39"/>
<evidence type="ECO:0000256" key="1">
    <source>
        <dbReference type="SAM" id="MobiDB-lite"/>
    </source>
</evidence>
<feature type="compositionally biased region" description="Basic residues" evidence="1">
    <location>
        <begin position="591"/>
        <end position="601"/>
    </location>
</feature>
<name>A0A1Q9EU39_SYMMI</name>
<keyword evidence="3" id="KW-1185">Reference proteome</keyword>
<dbReference type="EMBL" id="LSRX01000069">
    <property type="protein sequence ID" value="OLQ10920.1"/>
    <property type="molecule type" value="Genomic_DNA"/>
</dbReference>
<protein>
    <submittedName>
        <fullName evidence="2">Uncharacterized protein</fullName>
    </submittedName>
</protein>
<feature type="compositionally biased region" description="Basic and acidic residues" evidence="1">
    <location>
        <begin position="576"/>
        <end position="590"/>
    </location>
</feature>
<gene>
    <name evidence="2" type="ORF">AK812_SmicGene5312</name>
</gene>
<dbReference type="OrthoDB" id="417371at2759"/>
<dbReference type="Gene3D" id="3.80.10.10">
    <property type="entry name" value="Ribonuclease Inhibitor"/>
    <property type="match status" value="1"/>
</dbReference>
<evidence type="ECO:0000313" key="3">
    <source>
        <dbReference type="Proteomes" id="UP000186817"/>
    </source>
</evidence>
<organism evidence="2 3">
    <name type="scientific">Symbiodinium microadriaticum</name>
    <name type="common">Dinoflagellate</name>
    <name type="synonym">Zooxanthella microadriatica</name>
    <dbReference type="NCBI Taxonomy" id="2951"/>
    <lineage>
        <taxon>Eukaryota</taxon>
        <taxon>Sar</taxon>
        <taxon>Alveolata</taxon>
        <taxon>Dinophyceae</taxon>
        <taxon>Suessiales</taxon>
        <taxon>Symbiodiniaceae</taxon>
        <taxon>Symbiodinium</taxon>
    </lineage>
</organism>
<dbReference type="Proteomes" id="UP000186817">
    <property type="component" value="Unassembled WGS sequence"/>
</dbReference>
<proteinExistence type="predicted"/>
<feature type="region of interest" description="Disordered" evidence="1">
    <location>
        <begin position="567"/>
        <end position="617"/>
    </location>
</feature>
<reference evidence="2 3" key="1">
    <citation type="submission" date="2016-02" db="EMBL/GenBank/DDBJ databases">
        <title>Genome analysis of coral dinoflagellate symbionts highlights evolutionary adaptations to a symbiotic lifestyle.</title>
        <authorList>
            <person name="Aranda M."/>
            <person name="Li Y."/>
            <person name="Liew Y.J."/>
            <person name="Baumgarten S."/>
            <person name="Simakov O."/>
            <person name="Wilson M."/>
            <person name="Piel J."/>
            <person name="Ashoor H."/>
            <person name="Bougouffa S."/>
            <person name="Bajic V.B."/>
            <person name="Ryu T."/>
            <person name="Ravasi T."/>
            <person name="Bayer T."/>
            <person name="Micklem G."/>
            <person name="Kim H."/>
            <person name="Bhak J."/>
            <person name="Lajeunesse T.C."/>
            <person name="Voolstra C.R."/>
        </authorList>
    </citation>
    <scope>NUCLEOTIDE SEQUENCE [LARGE SCALE GENOMIC DNA]</scope>
    <source>
        <strain evidence="2 3">CCMP2467</strain>
    </source>
</reference>
<evidence type="ECO:0000313" key="2">
    <source>
        <dbReference type="EMBL" id="OLQ10920.1"/>
    </source>
</evidence>
<dbReference type="SUPFAM" id="SSF52047">
    <property type="entry name" value="RNI-like"/>
    <property type="match status" value="1"/>
</dbReference>